<evidence type="ECO:0000256" key="1">
    <source>
        <dbReference type="ARBA" id="ARBA00010641"/>
    </source>
</evidence>
<sequence length="198" mass="23265">MMPLEPIVADEHLIHRIIDGDERAFTELYQRYHQRLGAYLFKLTKAPELTQELVHDVFLKIWQNRVTLAPIKNFKAYLFVVSKNMAINHLKKLAKEFKEQQELIHLNEDSFDELTDEANRYILMLDEAVDRLPPQGKQVYMLCKQHRLSYAEIANQLAISPETVKKHLQRAVKSITEYLRSHADTAGIALLCFFYFFD</sequence>
<dbReference type="InterPro" id="IPR013249">
    <property type="entry name" value="RNA_pol_sigma70_r4_t2"/>
</dbReference>
<dbReference type="InterPro" id="IPR013325">
    <property type="entry name" value="RNA_pol_sigma_r2"/>
</dbReference>
<keyword evidence="8" id="KW-1185">Reference proteome</keyword>
<dbReference type="EMBL" id="BAABIQ010000040">
    <property type="protein sequence ID" value="GAA4798883.1"/>
    <property type="molecule type" value="Genomic_DNA"/>
</dbReference>
<organism evidence="7 8">
    <name type="scientific">Olivibacter ginsenosidimutans</name>
    <dbReference type="NCBI Taxonomy" id="1176537"/>
    <lineage>
        <taxon>Bacteria</taxon>
        <taxon>Pseudomonadati</taxon>
        <taxon>Bacteroidota</taxon>
        <taxon>Sphingobacteriia</taxon>
        <taxon>Sphingobacteriales</taxon>
        <taxon>Sphingobacteriaceae</taxon>
        <taxon>Olivibacter</taxon>
    </lineage>
</organism>
<comment type="caution">
    <text evidence="7">The sequence shown here is derived from an EMBL/GenBank/DDBJ whole genome shotgun (WGS) entry which is preliminary data.</text>
</comment>
<evidence type="ECO:0000256" key="2">
    <source>
        <dbReference type="ARBA" id="ARBA00023015"/>
    </source>
</evidence>
<dbReference type="SUPFAM" id="SSF88946">
    <property type="entry name" value="Sigma2 domain of RNA polymerase sigma factors"/>
    <property type="match status" value="1"/>
</dbReference>
<protein>
    <submittedName>
        <fullName evidence="7">RNA polymerase sigma-70 factor</fullName>
    </submittedName>
</protein>
<name>A0ABP9BQ91_9SPHI</name>
<dbReference type="Gene3D" id="1.10.10.10">
    <property type="entry name" value="Winged helix-like DNA-binding domain superfamily/Winged helix DNA-binding domain"/>
    <property type="match status" value="1"/>
</dbReference>
<evidence type="ECO:0000313" key="8">
    <source>
        <dbReference type="Proteomes" id="UP001501411"/>
    </source>
</evidence>
<dbReference type="InterPro" id="IPR039425">
    <property type="entry name" value="RNA_pol_sigma-70-like"/>
</dbReference>
<proteinExistence type="inferred from homology"/>
<dbReference type="PANTHER" id="PTHR43133:SF46">
    <property type="entry name" value="RNA POLYMERASE SIGMA-70 FACTOR ECF SUBFAMILY"/>
    <property type="match status" value="1"/>
</dbReference>
<evidence type="ECO:0000256" key="4">
    <source>
        <dbReference type="ARBA" id="ARBA00023163"/>
    </source>
</evidence>
<comment type="similarity">
    <text evidence="1">Belongs to the sigma-70 factor family. ECF subfamily.</text>
</comment>
<feature type="domain" description="RNA polymerase sigma factor 70 region 4 type 2" evidence="6">
    <location>
        <begin position="123"/>
        <end position="174"/>
    </location>
</feature>
<dbReference type="InterPro" id="IPR036388">
    <property type="entry name" value="WH-like_DNA-bd_sf"/>
</dbReference>
<keyword evidence="4" id="KW-0804">Transcription</keyword>
<dbReference type="InterPro" id="IPR014284">
    <property type="entry name" value="RNA_pol_sigma-70_dom"/>
</dbReference>
<dbReference type="SUPFAM" id="SSF88659">
    <property type="entry name" value="Sigma3 and sigma4 domains of RNA polymerase sigma factors"/>
    <property type="match status" value="1"/>
</dbReference>
<keyword evidence="2" id="KW-0805">Transcription regulation</keyword>
<keyword evidence="3" id="KW-0731">Sigma factor</keyword>
<dbReference type="Proteomes" id="UP001501411">
    <property type="component" value="Unassembled WGS sequence"/>
</dbReference>
<accession>A0ABP9BQ91</accession>
<dbReference type="InterPro" id="IPR014327">
    <property type="entry name" value="RNA_pol_sigma70_bacteroid"/>
</dbReference>
<dbReference type="RefSeq" id="WP_345232584.1">
    <property type="nucleotide sequence ID" value="NZ_BAABIQ010000040.1"/>
</dbReference>
<dbReference type="Pfam" id="PF08281">
    <property type="entry name" value="Sigma70_r4_2"/>
    <property type="match status" value="1"/>
</dbReference>
<evidence type="ECO:0000313" key="7">
    <source>
        <dbReference type="EMBL" id="GAA4798883.1"/>
    </source>
</evidence>
<dbReference type="InterPro" id="IPR007627">
    <property type="entry name" value="RNA_pol_sigma70_r2"/>
</dbReference>
<reference evidence="8" key="1">
    <citation type="journal article" date="2019" name="Int. J. Syst. Evol. Microbiol.">
        <title>The Global Catalogue of Microorganisms (GCM) 10K type strain sequencing project: providing services to taxonomists for standard genome sequencing and annotation.</title>
        <authorList>
            <consortium name="The Broad Institute Genomics Platform"/>
            <consortium name="The Broad Institute Genome Sequencing Center for Infectious Disease"/>
            <person name="Wu L."/>
            <person name="Ma J."/>
        </authorList>
    </citation>
    <scope>NUCLEOTIDE SEQUENCE [LARGE SCALE GENOMIC DNA]</scope>
    <source>
        <strain evidence="8">JCM 18200</strain>
    </source>
</reference>
<dbReference type="Gene3D" id="1.10.1740.10">
    <property type="match status" value="1"/>
</dbReference>
<evidence type="ECO:0000259" key="6">
    <source>
        <dbReference type="Pfam" id="PF08281"/>
    </source>
</evidence>
<dbReference type="InterPro" id="IPR013324">
    <property type="entry name" value="RNA_pol_sigma_r3/r4-like"/>
</dbReference>
<gene>
    <name evidence="7" type="ORF">GCM10023231_29550</name>
</gene>
<dbReference type="PANTHER" id="PTHR43133">
    <property type="entry name" value="RNA POLYMERASE ECF-TYPE SIGMA FACTO"/>
    <property type="match status" value="1"/>
</dbReference>
<feature type="domain" description="RNA polymerase sigma-70 region 2" evidence="5">
    <location>
        <begin position="28"/>
        <end position="94"/>
    </location>
</feature>
<dbReference type="NCBIfam" id="TIGR02937">
    <property type="entry name" value="sigma70-ECF"/>
    <property type="match status" value="1"/>
</dbReference>
<evidence type="ECO:0000256" key="3">
    <source>
        <dbReference type="ARBA" id="ARBA00023082"/>
    </source>
</evidence>
<dbReference type="Pfam" id="PF04542">
    <property type="entry name" value="Sigma70_r2"/>
    <property type="match status" value="1"/>
</dbReference>
<evidence type="ECO:0000259" key="5">
    <source>
        <dbReference type="Pfam" id="PF04542"/>
    </source>
</evidence>
<dbReference type="NCBIfam" id="TIGR02985">
    <property type="entry name" value="Sig70_bacteroi1"/>
    <property type="match status" value="1"/>
</dbReference>